<dbReference type="PANTHER" id="PTHR37423">
    <property type="entry name" value="SOLUBLE LYTIC MUREIN TRANSGLYCOSYLASE-RELATED"/>
    <property type="match status" value="1"/>
</dbReference>
<dbReference type="Gene3D" id="1.10.530.10">
    <property type="match status" value="1"/>
</dbReference>
<evidence type="ECO:0000313" key="4">
    <source>
        <dbReference type="Proteomes" id="UP000245977"/>
    </source>
</evidence>
<dbReference type="PANTHER" id="PTHR37423:SF2">
    <property type="entry name" value="MEMBRANE-BOUND LYTIC MUREIN TRANSGLYCOSYLASE C"/>
    <property type="match status" value="1"/>
</dbReference>
<dbReference type="STRING" id="1871111.GCA_001704615_00664"/>
<feature type="domain" description="Transglycosylase SLT" evidence="2">
    <location>
        <begin position="64"/>
        <end position="166"/>
    </location>
</feature>
<accession>A0A2S2FHD0</accession>
<dbReference type="OrthoDB" id="92254at2"/>
<name>A0A2S2FHD0_9GAMM</name>
<organism evidence="3 4">
    <name type="scientific">Acinetobacter defluvii</name>
    <dbReference type="NCBI Taxonomy" id="1871111"/>
    <lineage>
        <taxon>Bacteria</taxon>
        <taxon>Pseudomonadati</taxon>
        <taxon>Pseudomonadota</taxon>
        <taxon>Gammaproteobacteria</taxon>
        <taxon>Moraxellales</taxon>
        <taxon>Moraxellaceae</taxon>
        <taxon>Acinetobacter</taxon>
    </lineage>
</organism>
<proteinExistence type="inferred from homology"/>
<evidence type="ECO:0000256" key="1">
    <source>
        <dbReference type="ARBA" id="ARBA00007734"/>
    </source>
</evidence>
<dbReference type="InterPro" id="IPR008258">
    <property type="entry name" value="Transglycosylase_SLT_dom_1"/>
</dbReference>
<comment type="similarity">
    <text evidence="1">Belongs to the transglycosylase Slt family.</text>
</comment>
<keyword evidence="4" id="KW-1185">Reference proteome</keyword>
<protein>
    <submittedName>
        <fullName evidence="3">Lytic transglycosylase domain-containing protein</fullName>
    </submittedName>
</protein>
<dbReference type="InterPro" id="IPR023346">
    <property type="entry name" value="Lysozyme-like_dom_sf"/>
</dbReference>
<evidence type="ECO:0000313" key="3">
    <source>
        <dbReference type="EMBL" id="AWL30383.1"/>
    </source>
</evidence>
<dbReference type="SUPFAM" id="SSF53955">
    <property type="entry name" value="Lysozyme-like"/>
    <property type="match status" value="1"/>
</dbReference>
<gene>
    <name evidence="3" type="ORF">DJ533_18380</name>
</gene>
<evidence type="ECO:0000259" key="2">
    <source>
        <dbReference type="Pfam" id="PF01464"/>
    </source>
</evidence>
<reference evidence="3" key="1">
    <citation type="submission" date="2019-08" db="EMBL/GenBank/DDBJ databases">
        <title>The complete genome of Acinetobacter defluvii strain WCHAD010030.</title>
        <authorList>
            <person name="Hu Y."/>
            <person name="Qin J."/>
            <person name="Feng Y."/>
            <person name="Zong Z."/>
        </authorList>
    </citation>
    <scope>NUCLEOTIDE SEQUENCE</scope>
    <source>
        <strain evidence="3">WCHA30</strain>
    </source>
</reference>
<dbReference type="EMBL" id="CP029397">
    <property type="protein sequence ID" value="AWL30383.1"/>
    <property type="molecule type" value="Genomic_DNA"/>
</dbReference>
<dbReference type="Pfam" id="PF01464">
    <property type="entry name" value="SLT"/>
    <property type="match status" value="1"/>
</dbReference>
<dbReference type="KEGG" id="adv:DJ533_18380"/>
<dbReference type="AlphaFoldDB" id="A0A2S2FHD0"/>
<dbReference type="Proteomes" id="UP000245977">
    <property type="component" value="Chromosome"/>
</dbReference>
<sequence length="183" mass="20228">MFKSLLGSYLSTLKVALMVSTVVVTGCSTLGGGSIEKRSAKLAQGIQKAYSVESNTAARIAPMIVQNAEQYHVDPLLLAAMIRQESSYRSYVISPAGAVGLTQVIPRYWQQSCQGDLFDENTNIQCGTYILAQYNQSAGSWKKALAYYNVGPTGYQSSWKMKRQGKKYAREVKKHRSQLKDVL</sequence>
<dbReference type="PROSITE" id="PS51257">
    <property type="entry name" value="PROKAR_LIPOPROTEIN"/>
    <property type="match status" value="1"/>
</dbReference>